<accession>A0A0F5JTA6</accession>
<evidence type="ECO:0000256" key="1">
    <source>
        <dbReference type="SAM" id="Phobius"/>
    </source>
</evidence>
<name>A0A0F5JTA6_9BURK</name>
<reference evidence="2 3" key="1">
    <citation type="submission" date="2015-03" db="EMBL/GenBank/DDBJ databases">
        <title>Draft Genome Sequence of Burkholderia andropogonis type strain ICMP2807, isolated from Sorghum bicolor.</title>
        <authorList>
            <person name="Lopes-Santos L."/>
            <person name="Castro D.B."/>
            <person name="Ottoboni L.M."/>
            <person name="Park D."/>
            <person name="Weirc B.S."/>
            <person name="Destefano S.A."/>
        </authorList>
    </citation>
    <scope>NUCLEOTIDE SEQUENCE [LARGE SCALE GENOMIC DNA]</scope>
    <source>
        <strain evidence="2 3">ICMP2807</strain>
    </source>
</reference>
<proteinExistence type="predicted"/>
<feature type="transmembrane region" description="Helical" evidence="1">
    <location>
        <begin position="51"/>
        <end position="83"/>
    </location>
</feature>
<evidence type="ECO:0000313" key="2">
    <source>
        <dbReference type="EMBL" id="KKB61066.1"/>
    </source>
</evidence>
<keyword evidence="1" id="KW-0472">Membrane</keyword>
<dbReference type="STRING" id="28092.WM40_25390"/>
<dbReference type="Proteomes" id="UP000033618">
    <property type="component" value="Unassembled WGS sequence"/>
</dbReference>
<evidence type="ECO:0000313" key="3">
    <source>
        <dbReference type="Proteomes" id="UP000033618"/>
    </source>
</evidence>
<protein>
    <submittedName>
        <fullName evidence="2">Uncharacterized protein</fullName>
    </submittedName>
</protein>
<sequence>MRKLLSHVISEPIIIGLMELVVLIAWAAGGMRLFIHSYFAWAVNSVQDLSLWVMIPCAFSLAILASIAVLATFQVPLLIVATVKCIAQRSRSRRSGV</sequence>
<dbReference type="EMBL" id="LAQU01000078">
    <property type="protein sequence ID" value="KKB61066.1"/>
    <property type="molecule type" value="Genomic_DNA"/>
</dbReference>
<feature type="transmembrane region" description="Helical" evidence="1">
    <location>
        <begin position="12"/>
        <end position="39"/>
    </location>
</feature>
<dbReference type="PATRIC" id="fig|28092.6.peg.5992"/>
<keyword evidence="3" id="KW-1185">Reference proteome</keyword>
<gene>
    <name evidence="2" type="ORF">WM40_25390</name>
</gene>
<keyword evidence="1" id="KW-1133">Transmembrane helix</keyword>
<keyword evidence="1" id="KW-0812">Transmembrane</keyword>
<dbReference type="AlphaFoldDB" id="A0A0F5JTA6"/>
<comment type="caution">
    <text evidence="2">The sequence shown here is derived from an EMBL/GenBank/DDBJ whole genome shotgun (WGS) entry which is preliminary data.</text>
</comment>
<organism evidence="2 3">
    <name type="scientific">Robbsia andropogonis</name>
    <dbReference type="NCBI Taxonomy" id="28092"/>
    <lineage>
        <taxon>Bacteria</taxon>
        <taxon>Pseudomonadati</taxon>
        <taxon>Pseudomonadota</taxon>
        <taxon>Betaproteobacteria</taxon>
        <taxon>Burkholderiales</taxon>
        <taxon>Burkholderiaceae</taxon>
        <taxon>Robbsia</taxon>
    </lineage>
</organism>